<reference evidence="2 3" key="1">
    <citation type="submission" date="2022-04" db="EMBL/GenBank/DDBJ databases">
        <title>Halobacillus sp. isolated from saltern.</title>
        <authorList>
            <person name="Won M."/>
            <person name="Lee C.-M."/>
            <person name="Woen H.-Y."/>
            <person name="Kwon S.-W."/>
        </authorList>
    </citation>
    <scope>NUCLEOTIDE SEQUENCE [LARGE SCALE GENOMIC DNA]</scope>
    <source>
        <strain evidence="2 3">SSBR10-3</strain>
    </source>
</reference>
<dbReference type="RefSeq" id="WP_244710508.1">
    <property type="nucleotide sequence ID" value="NZ_CP095073.1"/>
</dbReference>
<dbReference type="PANTHER" id="PTHR43415">
    <property type="entry name" value="SPERMIDINE N(1)-ACETYLTRANSFERASE"/>
    <property type="match status" value="1"/>
</dbReference>
<dbReference type="CDD" id="cd04301">
    <property type="entry name" value="NAT_SF"/>
    <property type="match status" value="1"/>
</dbReference>
<name>A0ABY4EJ41_9BACI</name>
<dbReference type="InterPro" id="IPR016181">
    <property type="entry name" value="Acyl_CoA_acyltransferase"/>
</dbReference>
<accession>A0ABY4EJ41</accession>
<sequence length="175" mass="20516">MELYFKALIEPAADVIEAFNRWENDEALLPLIHPYKDEAGLKQRSNISRDELIGRLEHQRVYLMYLDEQLIGEMNYMVDPDMLYKKETGTAWIGITIGEPDGRGKGFGFKAIEFLEEQIKRQGLKRIGLGVFEFNKQAISLYKKLGYKEIGYIEDFTFWKGKKWGDIRMEKYLDS</sequence>
<dbReference type="EMBL" id="CP095073">
    <property type="protein sequence ID" value="UOQ44499.1"/>
    <property type="molecule type" value="Genomic_DNA"/>
</dbReference>
<organism evidence="2 3">
    <name type="scientific">Halobacillus salinarum</name>
    <dbReference type="NCBI Taxonomy" id="2932257"/>
    <lineage>
        <taxon>Bacteria</taxon>
        <taxon>Bacillati</taxon>
        <taxon>Bacillota</taxon>
        <taxon>Bacilli</taxon>
        <taxon>Bacillales</taxon>
        <taxon>Bacillaceae</taxon>
        <taxon>Halobacillus</taxon>
    </lineage>
</organism>
<dbReference type="Gene3D" id="3.40.630.30">
    <property type="match status" value="1"/>
</dbReference>
<feature type="domain" description="N-acetyltransferase" evidence="1">
    <location>
        <begin position="14"/>
        <end position="174"/>
    </location>
</feature>
<dbReference type="PANTHER" id="PTHR43415:SF3">
    <property type="entry name" value="GNAT-FAMILY ACETYLTRANSFERASE"/>
    <property type="match status" value="1"/>
</dbReference>
<dbReference type="Proteomes" id="UP000831787">
    <property type="component" value="Chromosome"/>
</dbReference>
<protein>
    <submittedName>
        <fullName evidence="2">GNAT family N-acetyltransferase</fullName>
    </submittedName>
</protein>
<evidence type="ECO:0000313" key="2">
    <source>
        <dbReference type="EMBL" id="UOQ44499.1"/>
    </source>
</evidence>
<gene>
    <name evidence="2" type="ORF">MUN89_00430</name>
</gene>
<dbReference type="PROSITE" id="PS51186">
    <property type="entry name" value="GNAT"/>
    <property type="match status" value="1"/>
</dbReference>
<dbReference type="InterPro" id="IPR000182">
    <property type="entry name" value="GNAT_dom"/>
</dbReference>
<proteinExistence type="predicted"/>
<keyword evidence="3" id="KW-1185">Reference proteome</keyword>
<evidence type="ECO:0000313" key="3">
    <source>
        <dbReference type="Proteomes" id="UP000831787"/>
    </source>
</evidence>
<dbReference type="SUPFAM" id="SSF55729">
    <property type="entry name" value="Acyl-CoA N-acyltransferases (Nat)"/>
    <property type="match status" value="1"/>
</dbReference>
<evidence type="ECO:0000259" key="1">
    <source>
        <dbReference type="PROSITE" id="PS51186"/>
    </source>
</evidence>
<dbReference type="Pfam" id="PF00583">
    <property type="entry name" value="Acetyltransf_1"/>
    <property type="match status" value="1"/>
</dbReference>